<organism evidence="3">
    <name type="scientific">viral metagenome</name>
    <dbReference type="NCBI Taxonomy" id="1070528"/>
    <lineage>
        <taxon>unclassified sequences</taxon>
        <taxon>metagenomes</taxon>
        <taxon>organismal metagenomes</taxon>
    </lineage>
</organism>
<evidence type="ECO:0000256" key="1">
    <source>
        <dbReference type="SAM" id="Phobius"/>
    </source>
</evidence>
<keyword evidence="1" id="KW-1133">Transmembrane helix</keyword>
<dbReference type="EMBL" id="MN740474">
    <property type="protein sequence ID" value="QHU28765.1"/>
    <property type="molecule type" value="Genomic_DNA"/>
</dbReference>
<feature type="domain" description="Minor capsid protein P9 transmembrane helices" evidence="2">
    <location>
        <begin position="9"/>
        <end position="78"/>
    </location>
</feature>
<dbReference type="AlphaFoldDB" id="A0A6C0LFJ9"/>
<evidence type="ECO:0000259" key="2">
    <source>
        <dbReference type="Pfam" id="PF19066"/>
    </source>
</evidence>
<reference evidence="3" key="1">
    <citation type="journal article" date="2020" name="Nature">
        <title>Giant virus diversity and host interactions through global metagenomics.</title>
        <authorList>
            <person name="Schulz F."/>
            <person name="Roux S."/>
            <person name="Paez-Espino D."/>
            <person name="Jungbluth S."/>
            <person name="Walsh D.A."/>
            <person name="Denef V.J."/>
            <person name="McMahon K.D."/>
            <person name="Konstantinidis K.T."/>
            <person name="Eloe-Fadrosh E.A."/>
            <person name="Kyrpides N.C."/>
            <person name="Woyke T."/>
        </authorList>
    </citation>
    <scope>NUCLEOTIDE SEQUENCE</scope>
    <source>
        <strain evidence="3">GVMAG-M-3300027791-30</strain>
    </source>
</reference>
<name>A0A6C0LFJ9_9ZZZZ</name>
<evidence type="ECO:0000313" key="3">
    <source>
        <dbReference type="EMBL" id="QHU28765.1"/>
    </source>
</evidence>
<sequence length="248" mass="28627">MSHKSIEKFWLENPSVLITNFCKFSPFGQFTDKRFSNNMNAYTRLIIIVSIVIYTITKEINYIFIGIFFIVLIIIMYYSLNKDSFKVLPSSFPFMQSNETPIEERGSNLLKKTELPRRESDYYNTQELVNNPLKNLPPTDYGEQPEYSKATRSDSAMSQFVEGKIFQTSDQWIFDRNTQPFYTTSISSDPNEQTLFANWLYGTENICKEGSIYAHRTGTPQQTLNCNGFNVATPTNFGNLNDYIAPSN</sequence>
<accession>A0A6C0LFJ9</accession>
<dbReference type="InterPro" id="IPR043915">
    <property type="entry name" value="P9_TM"/>
</dbReference>
<keyword evidence="1" id="KW-0472">Membrane</keyword>
<dbReference type="Pfam" id="PF19066">
    <property type="entry name" value="P9_TM"/>
    <property type="match status" value="1"/>
</dbReference>
<proteinExistence type="predicted"/>
<keyword evidence="1" id="KW-0812">Transmembrane</keyword>
<feature type="transmembrane region" description="Helical" evidence="1">
    <location>
        <begin position="62"/>
        <end position="80"/>
    </location>
</feature>
<feature type="transmembrane region" description="Helical" evidence="1">
    <location>
        <begin position="39"/>
        <end position="56"/>
    </location>
</feature>
<protein>
    <recommendedName>
        <fullName evidence="2">Minor capsid protein P9 transmembrane helices domain-containing protein</fullName>
    </recommendedName>
</protein>